<evidence type="ECO:0000313" key="3">
    <source>
        <dbReference type="Proteomes" id="UP000076959"/>
    </source>
</evidence>
<dbReference type="EMBL" id="LUUB01000040">
    <property type="protein sequence ID" value="OAF12412.1"/>
    <property type="molecule type" value="Genomic_DNA"/>
</dbReference>
<dbReference type="InterPro" id="IPR005064">
    <property type="entry name" value="BUG"/>
</dbReference>
<dbReference type="PANTHER" id="PTHR42928">
    <property type="entry name" value="TRICARBOXYLATE-BINDING PROTEIN"/>
    <property type="match status" value="1"/>
</dbReference>
<dbReference type="SUPFAM" id="SSF53850">
    <property type="entry name" value="Periplasmic binding protein-like II"/>
    <property type="match status" value="1"/>
</dbReference>
<reference evidence="2 3" key="1">
    <citation type="submission" date="2016-03" db="EMBL/GenBank/DDBJ databases">
        <title>Draft Genome Sequence of the Strain BR 10245 (Bradyrhizobium sp.) isolated from nodules of Centrolobium paraense.</title>
        <authorList>
            <person name="Simoes-Araujo J.L.Sr."/>
            <person name="Barauna A.C."/>
            <person name="Silva K."/>
            <person name="Zilli J.E."/>
        </authorList>
    </citation>
    <scope>NUCLEOTIDE SEQUENCE [LARGE SCALE GENOMIC DNA]</scope>
    <source>
        <strain evidence="2 3">BR 10245</strain>
    </source>
</reference>
<sequence length="318" mass="33645">MSLSAAAFIETLSGPVWSQSYPARPVRIIVPYAPGGPNDAVARIIAAKISEHWGQTLYVENIPAGAGNVGTATAARAPADGYSLVVVTSSFWSNPGLYAKLQYDPVKDFAPVTVIAAAPHVPLVHPSFPANSLKEFVALVRANPGKYSYASAGTGQSSHLAGEMFKLAAGLDLVHVPFNGASAAMMSAIGGHVPIAFISLPAAVTFIKEGKLRGLAITSNSRSKLLPEVPTMAEAGFGDQESTFMQGILFPAGTPQDIVDRWYREIADIVALPEIRDRLTSLGLEPVVNTPASFAAQIKSEVARWSKVIRDARIKPVE</sequence>
<dbReference type="Proteomes" id="UP000076959">
    <property type="component" value="Unassembled WGS sequence"/>
</dbReference>
<evidence type="ECO:0000313" key="2">
    <source>
        <dbReference type="EMBL" id="OAF12412.1"/>
    </source>
</evidence>
<keyword evidence="3" id="KW-1185">Reference proteome</keyword>
<accession>A0A176YYE4</accession>
<dbReference type="CDD" id="cd13578">
    <property type="entry name" value="PBP2_Bug27"/>
    <property type="match status" value="1"/>
</dbReference>
<dbReference type="PIRSF" id="PIRSF017082">
    <property type="entry name" value="YflP"/>
    <property type="match status" value="1"/>
</dbReference>
<proteinExistence type="inferred from homology"/>
<evidence type="ECO:0008006" key="4">
    <source>
        <dbReference type="Google" id="ProtNLM"/>
    </source>
</evidence>
<comment type="similarity">
    <text evidence="1">Belongs to the UPF0065 (bug) family.</text>
</comment>
<organism evidence="2 3">
    <name type="scientific">Bradyrhizobium centrolobii</name>
    <dbReference type="NCBI Taxonomy" id="1505087"/>
    <lineage>
        <taxon>Bacteria</taxon>
        <taxon>Pseudomonadati</taxon>
        <taxon>Pseudomonadota</taxon>
        <taxon>Alphaproteobacteria</taxon>
        <taxon>Hyphomicrobiales</taxon>
        <taxon>Nitrobacteraceae</taxon>
        <taxon>Bradyrhizobium</taxon>
    </lineage>
</organism>
<dbReference type="PANTHER" id="PTHR42928:SF5">
    <property type="entry name" value="BLR1237 PROTEIN"/>
    <property type="match status" value="1"/>
</dbReference>
<dbReference type="AlphaFoldDB" id="A0A176YYE4"/>
<dbReference type="InterPro" id="IPR042100">
    <property type="entry name" value="Bug_dom1"/>
</dbReference>
<gene>
    <name evidence="2" type="ORF">AYJ54_06175</name>
</gene>
<comment type="caution">
    <text evidence="2">The sequence shown here is derived from an EMBL/GenBank/DDBJ whole genome shotgun (WGS) entry which is preliminary data.</text>
</comment>
<dbReference type="Pfam" id="PF03401">
    <property type="entry name" value="TctC"/>
    <property type="match status" value="1"/>
</dbReference>
<dbReference type="Gene3D" id="3.40.190.10">
    <property type="entry name" value="Periplasmic binding protein-like II"/>
    <property type="match status" value="1"/>
</dbReference>
<evidence type="ECO:0000256" key="1">
    <source>
        <dbReference type="ARBA" id="ARBA00006987"/>
    </source>
</evidence>
<name>A0A176YYE4_9BRAD</name>
<protein>
    <recommendedName>
        <fullName evidence="4">Tripartite tricarboxylate transporter substrate binding protein</fullName>
    </recommendedName>
</protein>
<dbReference type="STRING" id="1505087.AYJ54_06175"/>
<dbReference type="Gene3D" id="3.40.190.150">
    <property type="entry name" value="Bordetella uptake gene, domain 1"/>
    <property type="match status" value="1"/>
</dbReference>